<feature type="region of interest" description="Disordered" evidence="1">
    <location>
        <begin position="1"/>
        <end position="417"/>
    </location>
</feature>
<keyword evidence="3" id="KW-1185">Reference proteome</keyword>
<feature type="region of interest" description="Disordered" evidence="1">
    <location>
        <begin position="478"/>
        <end position="549"/>
    </location>
</feature>
<dbReference type="AlphaFoldDB" id="W3WYV8"/>
<feature type="compositionally biased region" description="Basic and acidic residues" evidence="1">
    <location>
        <begin position="355"/>
        <end position="365"/>
    </location>
</feature>
<feature type="compositionally biased region" description="Basic and acidic residues" evidence="1">
    <location>
        <begin position="245"/>
        <end position="257"/>
    </location>
</feature>
<accession>W3WYV8</accession>
<feature type="compositionally biased region" description="Polar residues" evidence="1">
    <location>
        <begin position="330"/>
        <end position="354"/>
    </location>
</feature>
<name>W3WYV8_PESFW</name>
<feature type="compositionally biased region" description="Basic and acidic residues" evidence="1">
    <location>
        <begin position="163"/>
        <end position="173"/>
    </location>
</feature>
<proteinExistence type="predicted"/>
<dbReference type="GeneID" id="19275362"/>
<dbReference type="OrthoDB" id="5430106at2759"/>
<dbReference type="eggNOG" id="ENOG502QSCZ">
    <property type="taxonomic scope" value="Eukaryota"/>
</dbReference>
<feature type="compositionally biased region" description="Polar residues" evidence="1">
    <location>
        <begin position="124"/>
        <end position="137"/>
    </location>
</feature>
<feature type="compositionally biased region" description="Polar residues" evidence="1">
    <location>
        <begin position="506"/>
        <end position="536"/>
    </location>
</feature>
<feature type="compositionally biased region" description="Basic residues" evidence="1">
    <location>
        <begin position="41"/>
        <end position="50"/>
    </location>
</feature>
<feature type="compositionally biased region" description="Polar residues" evidence="1">
    <location>
        <begin position="393"/>
        <end position="409"/>
    </location>
</feature>
<reference evidence="3" key="1">
    <citation type="journal article" date="2015" name="BMC Genomics">
        <title>Genomic and transcriptomic analysis of the endophytic fungus Pestalotiopsis fici reveals its lifestyle and high potential for synthesis of natural products.</title>
        <authorList>
            <person name="Wang X."/>
            <person name="Zhang X."/>
            <person name="Liu L."/>
            <person name="Xiang M."/>
            <person name="Wang W."/>
            <person name="Sun X."/>
            <person name="Che Y."/>
            <person name="Guo L."/>
            <person name="Liu G."/>
            <person name="Guo L."/>
            <person name="Wang C."/>
            <person name="Yin W.B."/>
            <person name="Stadler M."/>
            <person name="Zhang X."/>
            <person name="Liu X."/>
        </authorList>
    </citation>
    <scope>NUCLEOTIDE SEQUENCE [LARGE SCALE GENOMIC DNA]</scope>
    <source>
        <strain evidence="3">W106-1 / CGMCC3.15140</strain>
    </source>
</reference>
<evidence type="ECO:0000256" key="1">
    <source>
        <dbReference type="SAM" id="MobiDB-lite"/>
    </source>
</evidence>
<evidence type="ECO:0000313" key="3">
    <source>
        <dbReference type="Proteomes" id="UP000030651"/>
    </source>
</evidence>
<dbReference type="STRING" id="1229662.W3WYV8"/>
<feature type="compositionally biased region" description="Polar residues" evidence="1">
    <location>
        <begin position="228"/>
        <end position="244"/>
    </location>
</feature>
<gene>
    <name evidence="2" type="ORF">PFICI_10349</name>
</gene>
<dbReference type="HOGENOM" id="CLU_016311_1_0_1"/>
<dbReference type="RefSeq" id="XP_007837121.1">
    <property type="nucleotide sequence ID" value="XM_007838930.1"/>
</dbReference>
<dbReference type="Proteomes" id="UP000030651">
    <property type="component" value="Unassembled WGS sequence"/>
</dbReference>
<dbReference type="OMA" id="AEWEDTT"/>
<dbReference type="InParanoid" id="W3WYV8"/>
<dbReference type="PANTHER" id="PTHR22794">
    <property type="entry name" value="THAP DOMAIN PROTEIN 11"/>
    <property type="match status" value="1"/>
</dbReference>
<feature type="compositionally biased region" description="Polar residues" evidence="1">
    <location>
        <begin position="290"/>
        <end position="300"/>
    </location>
</feature>
<dbReference type="EMBL" id="KI912115">
    <property type="protein sequence ID" value="ETS78287.1"/>
    <property type="molecule type" value="Genomic_DNA"/>
</dbReference>
<evidence type="ECO:0000313" key="2">
    <source>
        <dbReference type="EMBL" id="ETS78287.1"/>
    </source>
</evidence>
<dbReference type="PANTHER" id="PTHR22794:SF2">
    <property type="entry name" value="THAP DOMAIN-CONTAINING PROTEIN 11"/>
    <property type="match status" value="1"/>
</dbReference>
<sequence length="577" mass="62152">MARDRDSDAAAQPGQSKRPPLNHHVSHDSDSQVSDHASQPAHHRPKKHHLVGGGRLSSRVPSSKTLHKSHHAASNVKLNHNNNNNHHQNRNQQQPILSPEQPERPPMLSAAHRRTTSDVRLTRDSSTSNLKKNASHTSLKRNKSHVEVGKKSKSTANIKRVASHKDVTKDTNKYKGTKGSVHFDLGTDGQDDEWVDASASASPYLSRRGSVVSSGQGSAKPHDEDGSRPQTAQPTTNNSPSTQETPDRERVQHKEYLTSRLLQRTPSHGAPPKMSSETAQVPPRPVSPKSPASHTSSTPYDSPKVAGASIGTSGDELTSRFVSGPASGYNPDSGSFFTPSNTITRVKRPQSLNNLHEERRSSTADDRDEEDDESALAPRARRRSGSKVAPADTSRTQQKLNLQRASSSMEPAPAGGAGLGAVGASPLLGGAGYDNRDPRIGKLIERTGQEYLVVRRYQNPVARSITRLQQLPGANKQLHIPKQNGANGSVHGKKAPEGSAARHGHNSNLVDTQRSRPGTPKRNTSVRLNGANSSYETEGIRGGLSGSSYVDGGDDDGVAALLRNLWDKNMDLSASQD</sequence>
<dbReference type="KEGG" id="pfy:PFICI_10349"/>
<dbReference type="GO" id="GO:0031931">
    <property type="term" value="C:TORC1 complex"/>
    <property type="evidence" value="ECO:0007669"/>
    <property type="project" value="TreeGrafter"/>
</dbReference>
<feature type="compositionally biased region" description="Low complexity" evidence="1">
    <location>
        <begin position="79"/>
        <end position="94"/>
    </location>
</feature>
<protein>
    <submittedName>
        <fullName evidence="2">Uncharacterized protein</fullName>
    </submittedName>
</protein>
<dbReference type="GO" id="GO:0000329">
    <property type="term" value="C:fungal-type vacuole membrane"/>
    <property type="evidence" value="ECO:0007669"/>
    <property type="project" value="TreeGrafter"/>
</dbReference>
<feature type="compositionally biased region" description="Low complexity" evidence="1">
    <location>
        <begin position="206"/>
        <end position="218"/>
    </location>
</feature>
<organism evidence="2 3">
    <name type="scientific">Pestalotiopsis fici (strain W106-1 / CGMCC3.15140)</name>
    <dbReference type="NCBI Taxonomy" id="1229662"/>
    <lineage>
        <taxon>Eukaryota</taxon>
        <taxon>Fungi</taxon>
        <taxon>Dikarya</taxon>
        <taxon>Ascomycota</taxon>
        <taxon>Pezizomycotina</taxon>
        <taxon>Sordariomycetes</taxon>
        <taxon>Xylariomycetidae</taxon>
        <taxon>Amphisphaeriales</taxon>
        <taxon>Sporocadaceae</taxon>
        <taxon>Pestalotiopsis</taxon>
    </lineage>
</organism>